<name>A0ACB7RUN0_HYAAI</name>
<accession>A0ACB7RUN0</accession>
<keyword evidence="2" id="KW-1185">Reference proteome</keyword>
<gene>
    <name evidence="1" type="ORF">HPB50_015812</name>
</gene>
<evidence type="ECO:0000313" key="2">
    <source>
        <dbReference type="Proteomes" id="UP000821845"/>
    </source>
</evidence>
<dbReference type="EMBL" id="CM023487">
    <property type="protein sequence ID" value="KAH6926200.1"/>
    <property type="molecule type" value="Genomic_DNA"/>
</dbReference>
<evidence type="ECO:0000313" key="1">
    <source>
        <dbReference type="EMBL" id="KAH6926200.1"/>
    </source>
</evidence>
<reference evidence="1" key="1">
    <citation type="submission" date="2020-05" db="EMBL/GenBank/DDBJ databases">
        <title>Large-scale comparative analyses of tick genomes elucidate their genetic diversity and vector capacities.</title>
        <authorList>
            <person name="Jia N."/>
            <person name="Wang J."/>
            <person name="Shi W."/>
            <person name="Du L."/>
            <person name="Sun Y."/>
            <person name="Zhan W."/>
            <person name="Jiang J."/>
            <person name="Wang Q."/>
            <person name="Zhang B."/>
            <person name="Ji P."/>
            <person name="Sakyi L.B."/>
            <person name="Cui X."/>
            <person name="Yuan T."/>
            <person name="Jiang B."/>
            <person name="Yang W."/>
            <person name="Lam T.T.-Y."/>
            <person name="Chang Q."/>
            <person name="Ding S."/>
            <person name="Wang X."/>
            <person name="Zhu J."/>
            <person name="Ruan X."/>
            <person name="Zhao L."/>
            <person name="Wei J."/>
            <person name="Que T."/>
            <person name="Du C."/>
            <person name="Cheng J."/>
            <person name="Dai P."/>
            <person name="Han X."/>
            <person name="Huang E."/>
            <person name="Gao Y."/>
            <person name="Liu J."/>
            <person name="Shao H."/>
            <person name="Ye R."/>
            <person name="Li L."/>
            <person name="Wei W."/>
            <person name="Wang X."/>
            <person name="Wang C."/>
            <person name="Yang T."/>
            <person name="Huo Q."/>
            <person name="Li W."/>
            <person name="Guo W."/>
            <person name="Chen H."/>
            <person name="Zhou L."/>
            <person name="Ni X."/>
            <person name="Tian J."/>
            <person name="Zhou Y."/>
            <person name="Sheng Y."/>
            <person name="Liu T."/>
            <person name="Pan Y."/>
            <person name="Xia L."/>
            <person name="Li J."/>
            <person name="Zhao F."/>
            <person name="Cao W."/>
        </authorList>
    </citation>
    <scope>NUCLEOTIDE SEQUENCE</scope>
    <source>
        <strain evidence="1">Hyas-2018</strain>
    </source>
</reference>
<sequence length="233" mass="26807">MLASPYLEMMGVDAALRTPKPLALMTHLPFDKLTFSQQAKYIYVARNPYDCCVSFYYFAKGLTPATCRDVSFKKFLQMFLEGKTLYGDYFDHLLSWYDRRDLSNLLFLTYEDVKDDTRQSVLRIAEFLGPQHGHLLNSNDALLQKVLKACSLQNMKEVFGGKPRSGIKDILALPPEEQIKSMEVYRETLHKREETHEGAGLIRKGIVGDWKNHFCTGAGRHDEGKDSRKNERQ</sequence>
<dbReference type="Proteomes" id="UP000821845">
    <property type="component" value="Chromosome 7"/>
</dbReference>
<protein>
    <submittedName>
        <fullName evidence="1">Uncharacterized protein</fullName>
    </submittedName>
</protein>
<comment type="caution">
    <text evidence="1">The sequence shown here is derived from an EMBL/GenBank/DDBJ whole genome shotgun (WGS) entry which is preliminary data.</text>
</comment>
<proteinExistence type="predicted"/>
<organism evidence="1 2">
    <name type="scientific">Hyalomma asiaticum</name>
    <name type="common">Tick</name>
    <dbReference type="NCBI Taxonomy" id="266040"/>
    <lineage>
        <taxon>Eukaryota</taxon>
        <taxon>Metazoa</taxon>
        <taxon>Ecdysozoa</taxon>
        <taxon>Arthropoda</taxon>
        <taxon>Chelicerata</taxon>
        <taxon>Arachnida</taxon>
        <taxon>Acari</taxon>
        <taxon>Parasitiformes</taxon>
        <taxon>Ixodida</taxon>
        <taxon>Ixodoidea</taxon>
        <taxon>Ixodidae</taxon>
        <taxon>Hyalomminae</taxon>
        <taxon>Hyalomma</taxon>
    </lineage>
</organism>